<accession>A0ABQ4YIZ9</accession>
<evidence type="ECO:0008006" key="3">
    <source>
        <dbReference type="Google" id="ProtNLM"/>
    </source>
</evidence>
<keyword evidence="2" id="KW-1185">Reference proteome</keyword>
<reference evidence="1" key="2">
    <citation type="submission" date="2022-01" db="EMBL/GenBank/DDBJ databases">
        <authorList>
            <person name="Yamashiro T."/>
            <person name="Shiraishi A."/>
            <person name="Satake H."/>
            <person name="Nakayama K."/>
        </authorList>
    </citation>
    <scope>NUCLEOTIDE SEQUENCE</scope>
</reference>
<gene>
    <name evidence="1" type="ORF">Tco_0727690</name>
</gene>
<comment type="caution">
    <text evidence="1">The sequence shown here is derived from an EMBL/GenBank/DDBJ whole genome shotgun (WGS) entry which is preliminary data.</text>
</comment>
<dbReference type="EMBL" id="BQNB010010476">
    <property type="protein sequence ID" value="GJS77809.1"/>
    <property type="molecule type" value="Genomic_DNA"/>
</dbReference>
<proteinExistence type="predicted"/>
<reference evidence="1" key="1">
    <citation type="journal article" date="2022" name="Int. J. Mol. Sci.">
        <title>Draft Genome of Tanacetum Coccineum: Genomic Comparison of Closely Related Tanacetum-Family Plants.</title>
        <authorList>
            <person name="Yamashiro T."/>
            <person name="Shiraishi A."/>
            <person name="Nakayama K."/>
            <person name="Satake H."/>
        </authorList>
    </citation>
    <scope>NUCLEOTIDE SEQUENCE</scope>
</reference>
<evidence type="ECO:0000313" key="2">
    <source>
        <dbReference type="Proteomes" id="UP001151760"/>
    </source>
</evidence>
<sequence length="297" mass="33716">MLQELRSMFEKQTGVERFDLIQTFHACKQGERKFVSSYVLKIKGYEEQLERFGYVLPQEIKVGLILNGLNSDFAGFVRNYNMHNMGKIIGELHALLIEYEKGLPKKAGTPQVLAIQGGRIQKSNKKPQNAKGKGIDNLRFHEDRPVIRFTVTCLFSLSDGLTEDNTIRVNQLVPSCFVIFDLEPLSFSSDLVFLLTISLDNLCLDNLDIFKGDLENQSCESRFNLRRISLTGFPAQSVRSSNTDALDSPYLLVLVTGTSQSRQHFDTSLIHIESRKSPTAVLFDVDTKRISIRHCEY</sequence>
<organism evidence="1 2">
    <name type="scientific">Tanacetum coccineum</name>
    <dbReference type="NCBI Taxonomy" id="301880"/>
    <lineage>
        <taxon>Eukaryota</taxon>
        <taxon>Viridiplantae</taxon>
        <taxon>Streptophyta</taxon>
        <taxon>Embryophyta</taxon>
        <taxon>Tracheophyta</taxon>
        <taxon>Spermatophyta</taxon>
        <taxon>Magnoliopsida</taxon>
        <taxon>eudicotyledons</taxon>
        <taxon>Gunneridae</taxon>
        <taxon>Pentapetalae</taxon>
        <taxon>asterids</taxon>
        <taxon>campanulids</taxon>
        <taxon>Asterales</taxon>
        <taxon>Asteraceae</taxon>
        <taxon>Asteroideae</taxon>
        <taxon>Anthemideae</taxon>
        <taxon>Anthemidinae</taxon>
        <taxon>Tanacetum</taxon>
    </lineage>
</organism>
<evidence type="ECO:0000313" key="1">
    <source>
        <dbReference type="EMBL" id="GJS77809.1"/>
    </source>
</evidence>
<name>A0ABQ4YIZ9_9ASTR</name>
<dbReference type="Proteomes" id="UP001151760">
    <property type="component" value="Unassembled WGS sequence"/>
</dbReference>
<protein>
    <recommendedName>
        <fullName evidence="3">Zinc finger, CCHC-type</fullName>
    </recommendedName>
</protein>